<comment type="caution">
    <text evidence="2">The sequence shown here is derived from an EMBL/GenBank/DDBJ whole genome shotgun (WGS) entry which is preliminary data.</text>
</comment>
<evidence type="ECO:0000313" key="2">
    <source>
        <dbReference type="EMBL" id="MDP9766639.1"/>
    </source>
</evidence>
<dbReference type="Proteomes" id="UP001232163">
    <property type="component" value="Unassembled WGS sequence"/>
</dbReference>
<keyword evidence="3" id="KW-1185">Reference proteome</keyword>
<evidence type="ECO:0000313" key="3">
    <source>
        <dbReference type="Proteomes" id="UP001232163"/>
    </source>
</evidence>
<name>A0ABT9MJ64_9DEIO</name>
<protein>
    <submittedName>
        <fullName evidence="2">Uncharacterized protein</fullName>
    </submittedName>
</protein>
<evidence type="ECO:0000256" key="1">
    <source>
        <dbReference type="SAM" id="MobiDB-lite"/>
    </source>
</evidence>
<gene>
    <name evidence="2" type="ORF">QO006_004114</name>
</gene>
<dbReference type="RefSeq" id="WP_307470148.1">
    <property type="nucleotide sequence ID" value="NZ_JAURUR010000047.1"/>
</dbReference>
<reference evidence="2 3" key="1">
    <citation type="submission" date="2023-07" db="EMBL/GenBank/DDBJ databases">
        <title>Genomic Encyclopedia of Type Strains, Phase IV (KMG-IV): sequencing the most valuable type-strain genomes for metagenomic binning, comparative biology and taxonomic classification.</title>
        <authorList>
            <person name="Goeker M."/>
        </authorList>
    </citation>
    <scope>NUCLEOTIDE SEQUENCE [LARGE SCALE GENOMIC DNA]</scope>
    <source>
        <strain evidence="2 3">NIO-1023</strain>
    </source>
</reference>
<feature type="region of interest" description="Disordered" evidence="1">
    <location>
        <begin position="49"/>
        <end position="76"/>
    </location>
</feature>
<proteinExistence type="predicted"/>
<organism evidence="2 3">
    <name type="scientific">Deinococcus enclensis</name>
    <dbReference type="NCBI Taxonomy" id="1049582"/>
    <lineage>
        <taxon>Bacteria</taxon>
        <taxon>Thermotogati</taxon>
        <taxon>Deinococcota</taxon>
        <taxon>Deinococci</taxon>
        <taxon>Deinococcales</taxon>
        <taxon>Deinococcaceae</taxon>
        <taxon>Deinococcus</taxon>
    </lineage>
</organism>
<feature type="compositionally biased region" description="Basic and acidic residues" evidence="1">
    <location>
        <begin position="59"/>
        <end position="76"/>
    </location>
</feature>
<sequence length="76" mass="8409">MKRWILKDKELPGIIPGIGDVRAGEPITPYSPEHEARLKKDDRFKEYREPVTESATVKEAADADAKKTATGGKDGK</sequence>
<dbReference type="EMBL" id="JAURUR010000047">
    <property type="protein sequence ID" value="MDP9766639.1"/>
    <property type="molecule type" value="Genomic_DNA"/>
</dbReference>
<accession>A0ABT9MJ64</accession>